<dbReference type="PROSITE" id="PS50043">
    <property type="entry name" value="HTH_LUXR_2"/>
    <property type="match status" value="1"/>
</dbReference>
<evidence type="ECO:0000256" key="2">
    <source>
        <dbReference type="ARBA" id="ARBA00023125"/>
    </source>
</evidence>
<gene>
    <name evidence="5" type="ORF">C3743_01375</name>
</gene>
<keyword evidence="2" id="KW-0238">DNA-binding</keyword>
<dbReference type="PRINTS" id="PR00038">
    <property type="entry name" value="HTHLUXR"/>
</dbReference>
<evidence type="ECO:0000259" key="4">
    <source>
        <dbReference type="PROSITE" id="PS50043"/>
    </source>
</evidence>
<feature type="domain" description="HTH luxR-type" evidence="4">
    <location>
        <begin position="1"/>
        <end position="61"/>
    </location>
</feature>
<dbReference type="PANTHER" id="PTHR44688:SF16">
    <property type="entry name" value="DNA-BINDING TRANSCRIPTIONAL ACTIVATOR DEVR_DOSR"/>
    <property type="match status" value="1"/>
</dbReference>
<organism evidence="5 6">
    <name type="scientific">Burkholderia contaminans</name>
    <dbReference type="NCBI Taxonomy" id="488447"/>
    <lineage>
        <taxon>Bacteria</taxon>
        <taxon>Pseudomonadati</taxon>
        <taxon>Pseudomonadota</taxon>
        <taxon>Betaproteobacteria</taxon>
        <taxon>Burkholderiales</taxon>
        <taxon>Burkholderiaceae</taxon>
        <taxon>Burkholderia</taxon>
        <taxon>Burkholderia cepacia complex</taxon>
    </lineage>
</organism>
<dbReference type="InterPro" id="IPR016032">
    <property type="entry name" value="Sig_transdc_resp-reg_C-effctor"/>
</dbReference>
<accession>A0A2S5E1L0</accession>
<keyword evidence="3" id="KW-0804">Transcription</keyword>
<dbReference type="EMBL" id="PQVP01000001">
    <property type="protein sequence ID" value="POZ85247.1"/>
    <property type="molecule type" value="Genomic_DNA"/>
</dbReference>
<dbReference type="GO" id="GO:0003677">
    <property type="term" value="F:DNA binding"/>
    <property type="evidence" value="ECO:0007669"/>
    <property type="project" value="UniProtKB-KW"/>
</dbReference>
<dbReference type="PANTHER" id="PTHR44688">
    <property type="entry name" value="DNA-BINDING TRANSCRIPTIONAL ACTIVATOR DEVR_DOSR"/>
    <property type="match status" value="1"/>
</dbReference>
<dbReference type="InterPro" id="IPR036388">
    <property type="entry name" value="WH-like_DNA-bd_sf"/>
</dbReference>
<dbReference type="SUPFAM" id="SSF46894">
    <property type="entry name" value="C-terminal effector domain of the bipartite response regulators"/>
    <property type="match status" value="1"/>
</dbReference>
<evidence type="ECO:0000256" key="3">
    <source>
        <dbReference type="ARBA" id="ARBA00023163"/>
    </source>
</evidence>
<dbReference type="Pfam" id="PF00196">
    <property type="entry name" value="GerE"/>
    <property type="match status" value="1"/>
</dbReference>
<name>A0A2S5E1L0_9BURK</name>
<reference evidence="5 6" key="1">
    <citation type="submission" date="2018-01" db="EMBL/GenBank/DDBJ databases">
        <title>Successful Treatment of Persistent Burkholderia cepacia Bacteremia with Ceftazidime-Avibactam.</title>
        <authorList>
            <person name="Tamma P."/>
            <person name="Fan Y."/>
            <person name="Bergman Y."/>
            <person name="Sick-Samuels A."/>
            <person name="Hsu A."/>
            <person name="Timp W."/>
            <person name="Simner P."/>
        </authorList>
    </citation>
    <scope>NUCLEOTIDE SEQUENCE [LARGE SCALE GENOMIC DNA]</scope>
    <source>
        <strain evidence="5 6">170816</strain>
    </source>
</reference>
<dbReference type="AlphaFoldDB" id="A0A2S5E1L0"/>
<proteinExistence type="predicted"/>
<dbReference type="GO" id="GO:0006355">
    <property type="term" value="P:regulation of DNA-templated transcription"/>
    <property type="evidence" value="ECO:0007669"/>
    <property type="project" value="InterPro"/>
</dbReference>
<dbReference type="PROSITE" id="PS00622">
    <property type="entry name" value="HTH_LUXR_1"/>
    <property type="match status" value="1"/>
</dbReference>
<dbReference type="InterPro" id="IPR000792">
    <property type="entry name" value="Tscrpt_reg_LuxR_C"/>
</dbReference>
<evidence type="ECO:0000313" key="5">
    <source>
        <dbReference type="EMBL" id="POZ85247.1"/>
    </source>
</evidence>
<dbReference type="SMART" id="SM00421">
    <property type="entry name" value="HTH_LUXR"/>
    <property type="match status" value="1"/>
</dbReference>
<sequence>MAALGPRERDVLRLIGAGLASKEIARLLDVSPRTISKHRENIMRKLSIHELARLVKIGREL</sequence>
<evidence type="ECO:0000256" key="1">
    <source>
        <dbReference type="ARBA" id="ARBA00023015"/>
    </source>
</evidence>
<dbReference type="Gene3D" id="1.10.10.10">
    <property type="entry name" value="Winged helix-like DNA-binding domain superfamily/Winged helix DNA-binding domain"/>
    <property type="match status" value="1"/>
</dbReference>
<dbReference type="Proteomes" id="UP000238655">
    <property type="component" value="Chromosome 2"/>
</dbReference>
<dbReference type="CDD" id="cd06170">
    <property type="entry name" value="LuxR_C_like"/>
    <property type="match status" value="1"/>
</dbReference>
<evidence type="ECO:0000313" key="6">
    <source>
        <dbReference type="Proteomes" id="UP000238655"/>
    </source>
</evidence>
<comment type="caution">
    <text evidence="5">The sequence shown here is derived from an EMBL/GenBank/DDBJ whole genome shotgun (WGS) entry which is preliminary data.</text>
</comment>
<protein>
    <submittedName>
        <fullName evidence="5">LuxR family transcriptional regulator</fullName>
    </submittedName>
</protein>
<keyword evidence="1" id="KW-0805">Transcription regulation</keyword>